<gene>
    <name evidence="1" type="ORF">BpHYR1_037848</name>
</gene>
<organism evidence="1 2">
    <name type="scientific">Brachionus plicatilis</name>
    <name type="common">Marine rotifer</name>
    <name type="synonym">Brachionus muelleri</name>
    <dbReference type="NCBI Taxonomy" id="10195"/>
    <lineage>
        <taxon>Eukaryota</taxon>
        <taxon>Metazoa</taxon>
        <taxon>Spiralia</taxon>
        <taxon>Gnathifera</taxon>
        <taxon>Rotifera</taxon>
        <taxon>Eurotatoria</taxon>
        <taxon>Monogononta</taxon>
        <taxon>Pseudotrocha</taxon>
        <taxon>Ploima</taxon>
        <taxon>Brachionidae</taxon>
        <taxon>Brachionus</taxon>
    </lineage>
</organism>
<dbReference type="AlphaFoldDB" id="A0A3M7RR42"/>
<keyword evidence="2" id="KW-1185">Reference proteome</keyword>
<proteinExistence type="predicted"/>
<dbReference type="Proteomes" id="UP000276133">
    <property type="component" value="Unassembled WGS sequence"/>
</dbReference>
<dbReference type="EMBL" id="REGN01002832">
    <property type="protein sequence ID" value="RNA25939.1"/>
    <property type="molecule type" value="Genomic_DNA"/>
</dbReference>
<name>A0A3M7RR42_BRAPC</name>
<comment type="caution">
    <text evidence="1">The sequence shown here is derived from an EMBL/GenBank/DDBJ whole genome shotgun (WGS) entry which is preliminary data.</text>
</comment>
<accession>A0A3M7RR42</accession>
<evidence type="ECO:0000313" key="2">
    <source>
        <dbReference type="Proteomes" id="UP000276133"/>
    </source>
</evidence>
<sequence>MNQFERQLENFVVDLSLIDKDNSQQPDYEKLADYILSGSGWTTLQQTKKNKNDINFIFADKFNDLLLEYCSKLLLHLPSTSKYMSSNLSEAGYGSLNDFINISLDLFLKFHDGATKTIYDTNSPALMNFSDVLFNQSKQDKNVLSYFKFIYLKFLHKIYKNNFENMSKKYAGRNFQNFIKPQTALNKHFQEQFKIIAKSLSNSEDLKIFYTNLLVNYIYDFMILTGFSATKSHIANVSSIFSHLIALLDQVCEFVLDSLIKFELDDFKSIWKRLSQLLLELKDYRNKIEHNQSCLRKKHNSHECKKSIHGSNPRHNDITSVKSECVMKKIFIKMLKLLNSGEKSALVFELVEKLGICNCTRLEEFIEENVGFKQGLILPILDYLFSLLTDSDTLVVKRRSIFFPLLVDNSLIELDQTSTNINEHLNKNIFKSIETILVQMSAKSLILVNYLTGGLKKFAKYVQINKEEKSENSINQTILYKYMIAEVFYMQKGMLKLLAEKDADETKSKLFNAVCGYIKEMLALIGSVELLNFDGSLLKASDSMLIKDCYTSSQEELEMNINKKFTDFMHKNSANIYELVDKLSKKYDHDLLDPMTICALMIKYKHDIHGENSTRHLCKSIIDTIDLNPNLFGNQSAILIILDLYIKSAIFRTALNDCQHFHLGLLNSFNLYFDSDPSEQNKDLNEIYVCMRNKLDSNVSWLMVFFNVFKINQSVPSSQNLPNQEIYLNKNEQSIPNDYEGDSECFYIKPSIAKITLSGISRIKIFVKNFKLCKYKYLYVSIILNGCNQFLVKLDIIIVRIVKNK</sequence>
<reference evidence="1 2" key="1">
    <citation type="journal article" date="2018" name="Sci. Rep.">
        <title>Genomic signatures of local adaptation to the degree of environmental predictability in rotifers.</title>
        <authorList>
            <person name="Franch-Gras L."/>
            <person name="Hahn C."/>
            <person name="Garcia-Roger E.M."/>
            <person name="Carmona M.J."/>
            <person name="Serra M."/>
            <person name="Gomez A."/>
        </authorList>
    </citation>
    <scope>NUCLEOTIDE SEQUENCE [LARGE SCALE GENOMIC DNA]</scope>
    <source>
        <strain evidence="1">HYR1</strain>
    </source>
</reference>
<evidence type="ECO:0000313" key="1">
    <source>
        <dbReference type="EMBL" id="RNA25939.1"/>
    </source>
</evidence>
<protein>
    <submittedName>
        <fullName evidence="1">Uncharacterized protein</fullName>
    </submittedName>
</protein>